<dbReference type="Proteomes" id="UP001195483">
    <property type="component" value="Unassembled WGS sequence"/>
</dbReference>
<dbReference type="Pfam" id="PF18738">
    <property type="entry name" value="HEPN_DZIP3"/>
    <property type="match status" value="1"/>
</dbReference>
<feature type="domain" description="COR" evidence="3">
    <location>
        <begin position="919"/>
        <end position="1005"/>
    </location>
</feature>
<evidence type="ECO:0000256" key="1">
    <source>
        <dbReference type="ARBA" id="ARBA00022737"/>
    </source>
</evidence>
<dbReference type="InterPro" id="IPR036388">
    <property type="entry name" value="WH-like_DNA-bd_sf"/>
</dbReference>
<feature type="compositionally biased region" description="Polar residues" evidence="2">
    <location>
        <begin position="469"/>
        <end position="487"/>
    </location>
</feature>
<evidence type="ECO:0000313" key="6">
    <source>
        <dbReference type="Proteomes" id="UP001195483"/>
    </source>
</evidence>
<dbReference type="Gene3D" id="1.10.10.10">
    <property type="entry name" value="Winged helix-like DNA-binding domain superfamily/Winged helix DNA-binding domain"/>
    <property type="match status" value="1"/>
</dbReference>
<proteinExistence type="predicted"/>
<evidence type="ECO:0000256" key="2">
    <source>
        <dbReference type="SAM" id="MobiDB-lite"/>
    </source>
</evidence>
<reference evidence="5" key="1">
    <citation type="journal article" date="2021" name="Genome Biol. Evol.">
        <title>A High-Quality Reference Genome for a Parasitic Bivalve with Doubly Uniparental Inheritance (Bivalvia: Unionida).</title>
        <authorList>
            <person name="Smith C.H."/>
        </authorList>
    </citation>
    <scope>NUCLEOTIDE SEQUENCE</scope>
    <source>
        <strain evidence="5">CHS0354</strain>
    </source>
</reference>
<name>A0AAE0S2W7_9BIVA</name>
<accession>A0AAE0S2W7</accession>
<keyword evidence="1" id="KW-0677">Repeat</keyword>
<evidence type="ECO:0000259" key="4">
    <source>
        <dbReference type="Pfam" id="PF18738"/>
    </source>
</evidence>
<dbReference type="SUPFAM" id="SSF52540">
    <property type="entry name" value="P-loop containing nucleoside triphosphate hydrolases"/>
    <property type="match status" value="1"/>
</dbReference>
<sequence>MMDTARSQEAVLSLVYDGTLELEVDGNPEFCGLVVCEDTFIVIDKKEWNLQLYSQFDGKLLGKSHRLESCPMGVCLINNTNVAVILLDSKIEIISFKCMDDVKRIKSLDVWTGLESCDAVAKVKSTDKLVISGRKTGMMCWCVVSLTDGHVDSINQICEGDLCGSHLVIKNETVYISCWTVDDGDTGVYAFDIFNHHKQKFLYQHSELDLPQGLTVDARGFIFVCNYYSNCIHQLTERGKLVTIHKVSSWRPIDIFYEDQDGGLYITGELSNKITRLDYSGIPTEILNMDDRSIQLFEEALKDGKETVHSIRIMVVGYLGVGKTTLVKRLLGEEVNISERRSTEGIDVYVNCCDVSLTTREWSRRRKDSEQDYKLRRLVKFLNDNYQTRDRDANQEQLSSSLQNEETVNNNLIPAVDLDKSVDEPNHHHTQQKPGDKISSTAVKKSFIQSEKNTMPESYIGGNTTIAVQEDNSPSTVAKDNFSQSEGESMPGSDLRVNSTRAAQEDKSLYTVANGTVPQSEANSMPLSDLGAYTTKAVQQDEPPSHVDKGNCTQSGANSLSRVEHGDNTATGCVQEESLSNVFQKTLIQSATSTVPGSEHGKTIATVSVHKESSSRVVERKRMLCETNTIAGSNLQENIATDSRKTDTLREMLKLLQQNPRKAKQDVSKYARLTIWDFAGQYAYYTTHQMFLTKRAIYLLVSDVSRDVSALVEDDCYFDSEGIMKCKVRDLVEIWMNSIHSCAPPDKENMKTADTHTSSYKVTPPPVILVGTHIDRIIQNIHRPVDNYGGRYFMSGLGGNNTASRNPIQYGVQTQRNQMRRVGNFEGHIVSPVFPVVNSLAPRNLIKNDVQNQRAYCRKLGQRYLEKIRYYLRDKPTVVHLVDEEFAIDNTVLDSKLEELKRKIVDVASQQSYWGEQIPTRWFLLEQQLMRLRDAGVKVISRSAVEDLNKKGTVQIKDSEELDLFLKYLHETGTIIYFSIEVLRENIVLDPTWMIDALKSLINASPNLPSYPADNSAQSVDPDGSNADKAVTRKWLEFKEKGLLTLELVDAVWTKEKYPEHSDHKEHVLMIMEQLNIIAKPRAFTEIGEKVEDYFLTPCMLRHESPREFICPEQDIRLVSTPVLCCVFRGRYLPPPIFHRLIAACITRWPVSKKKETSEHLIFCGCCIFDLDLFHRLTLHCRNHIVFARITRLVIDEVKTPEAKLCTRVRKFITLNLSKITSYLGRNLQYELCVQCPPSHGVSEDGTVCLSPPLDTWFADEGNDLDAPITHEHMNNARLYVALVTVCGNALRDILRTYFPVPYKDIYQAILANRAKLIGCRGRRLLVHDQNLLVFPEPLRDKVGTLDQFDLSLLYTLIRNVSTVPAPKTGWDLDPYDQPRDTSLGASVERIRSYRNRISGHTADGRVSRQNLENYWNKFEAVIHDIEAVIGGQAHSQQLERQRRQVISIYEAC</sequence>
<evidence type="ECO:0000259" key="3">
    <source>
        <dbReference type="Pfam" id="PF16095"/>
    </source>
</evidence>
<keyword evidence="6" id="KW-1185">Reference proteome</keyword>
<reference evidence="5" key="3">
    <citation type="submission" date="2023-05" db="EMBL/GenBank/DDBJ databases">
        <authorList>
            <person name="Smith C.H."/>
        </authorList>
    </citation>
    <scope>NUCLEOTIDE SEQUENCE</scope>
    <source>
        <strain evidence="5">CHS0354</strain>
        <tissue evidence="5">Mantle</tissue>
    </source>
</reference>
<dbReference type="Pfam" id="PF16095">
    <property type="entry name" value="COR-A"/>
    <property type="match status" value="1"/>
</dbReference>
<feature type="region of interest" description="Disordered" evidence="2">
    <location>
        <begin position="421"/>
        <end position="441"/>
    </location>
</feature>
<dbReference type="InterPro" id="IPR027417">
    <property type="entry name" value="P-loop_NTPase"/>
</dbReference>
<feature type="compositionally biased region" description="Polar residues" evidence="2">
    <location>
        <begin position="551"/>
        <end position="561"/>
    </location>
</feature>
<dbReference type="InterPro" id="IPR039788">
    <property type="entry name" value="NOL4/NOL4L"/>
</dbReference>
<dbReference type="EMBL" id="JAEAOA010000427">
    <property type="protein sequence ID" value="KAK3584437.1"/>
    <property type="molecule type" value="Genomic_DNA"/>
</dbReference>
<dbReference type="SUPFAM" id="SSF101898">
    <property type="entry name" value="NHL repeat"/>
    <property type="match status" value="1"/>
</dbReference>
<dbReference type="Pfam" id="PF08477">
    <property type="entry name" value="Roc"/>
    <property type="match status" value="1"/>
</dbReference>
<dbReference type="Gene3D" id="2.120.10.30">
    <property type="entry name" value="TolB, C-terminal domain"/>
    <property type="match status" value="1"/>
</dbReference>
<dbReference type="Gene3D" id="3.40.50.300">
    <property type="entry name" value="P-loop containing nucleotide triphosphate hydrolases"/>
    <property type="match status" value="2"/>
</dbReference>
<comment type="caution">
    <text evidence="5">The sequence shown here is derived from an EMBL/GenBank/DDBJ whole genome shotgun (WGS) entry which is preliminary data.</text>
</comment>
<organism evidence="5 6">
    <name type="scientific">Potamilus streckersoni</name>
    <dbReference type="NCBI Taxonomy" id="2493646"/>
    <lineage>
        <taxon>Eukaryota</taxon>
        <taxon>Metazoa</taxon>
        <taxon>Spiralia</taxon>
        <taxon>Lophotrochozoa</taxon>
        <taxon>Mollusca</taxon>
        <taxon>Bivalvia</taxon>
        <taxon>Autobranchia</taxon>
        <taxon>Heteroconchia</taxon>
        <taxon>Palaeoheterodonta</taxon>
        <taxon>Unionida</taxon>
        <taxon>Unionoidea</taxon>
        <taxon>Unionidae</taxon>
        <taxon>Ambleminae</taxon>
        <taxon>Lampsilini</taxon>
        <taxon>Potamilus</taxon>
    </lineage>
</organism>
<gene>
    <name evidence="5" type="ORF">CHS0354_006056</name>
</gene>
<feature type="region of interest" description="Disordered" evidence="2">
    <location>
        <begin position="389"/>
        <end position="409"/>
    </location>
</feature>
<protein>
    <submittedName>
        <fullName evidence="5">Uncharacterized protein</fullName>
    </submittedName>
</protein>
<feature type="domain" description="DZIP3-like HEPN" evidence="4">
    <location>
        <begin position="1311"/>
        <end position="1427"/>
    </location>
</feature>
<dbReference type="InterPro" id="IPR032171">
    <property type="entry name" value="COR-A"/>
</dbReference>
<dbReference type="InterPro" id="IPR011042">
    <property type="entry name" value="6-blade_b-propeller_TolB-like"/>
</dbReference>
<feature type="region of interest" description="Disordered" evidence="2">
    <location>
        <begin position="538"/>
        <end position="565"/>
    </location>
</feature>
<evidence type="ECO:0000313" key="5">
    <source>
        <dbReference type="EMBL" id="KAK3584437.1"/>
    </source>
</evidence>
<dbReference type="PANTHER" id="PTHR12449:SF18">
    <property type="entry name" value="DEATH DOMAIN-CONTAINING PROTEIN"/>
    <property type="match status" value="1"/>
</dbReference>
<reference evidence="5" key="2">
    <citation type="journal article" date="2021" name="Genome Biol. Evol.">
        <title>Developing a high-quality reference genome for a parasitic bivalve with doubly uniparental inheritance (Bivalvia: Unionida).</title>
        <authorList>
            <person name="Smith C.H."/>
        </authorList>
    </citation>
    <scope>NUCLEOTIDE SEQUENCE</scope>
    <source>
        <strain evidence="5">CHS0354</strain>
        <tissue evidence="5">Mantle</tissue>
    </source>
</reference>
<feature type="compositionally biased region" description="Polar residues" evidence="2">
    <location>
        <begin position="395"/>
        <end position="409"/>
    </location>
</feature>
<dbReference type="PANTHER" id="PTHR12449">
    <property type="entry name" value="DEATH DOMAIN-CONTAINING PROTEIN"/>
    <property type="match status" value="1"/>
</dbReference>
<dbReference type="InterPro" id="IPR041249">
    <property type="entry name" value="HEPN_DZIP3"/>
</dbReference>
<feature type="region of interest" description="Disordered" evidence="2">
    <location>
        <begin position="469"/>
        <end position="500"/>
    </location>
</feature>